<comment type="caution">
    <text evidence="6">The sequence shown here is derived from an EMBL/GenBank/DDBJ whole genome shotgun (WGS) entry which is preliminary data.</text>
</comment>
<proteinExistence type="predicted"/>
<dbReference type="EMBL" id="JAUSZS010000008">
    <property type="protein sequence ID" value="MDQ0937591.1"/>
    <property type="molecule type" value="Genomic_DNA"/>
</dbReference>
<feature type="compositionally biased region" description="Basic residues" evidence="2">
    <location>
        <begin position="727"/>
        <end position="759"/>
    </location>
</feature>
<dbReference type="SUPFAM" id="SSF140453">
    <property type="entry name" value="EsxAB dimer-like"/>
    <property type="match status" value="1"/>
</dbReference>
<feature type="region of interest" description="Disordered" evidence="2">
    <location>
        <begin position="585"/>
        <end position="807"/>
    </location>
</feature>
<feature type="compositionally biased region" description="Basic residues" evidence="2">
    <location>
        <begin position="599"/>
        <end position="618"/>
    </location>
</feature>
<name>A0ABU0S069_9ACTN</name>
<feature type="domain" description="Teneurin-like YD-shell" evidence="4">
    <location>
        <begin position="497"/>
        <end position="554"/>
    </location>
</feature>
<feature type="compositionally biased region" description="Polar residues" evidence="2">
    <location>
        <begin position="634"/>
        <end position="644"/>
    </location>
</feature>
<protein>
    <submittedName>
        <fullName evidence="6">YD repeat-containing protein</fullName>
    </submittedName>
</protein>
<accession>A0ABU0S069</accession>
<dbReference type="Gene3D" id="1.10.287.1060">
    <property type="entry name" value="ESAT-6-like"/>
    <property type="match status" value="1"/>
</dbReference>
<sequence length="832" mass="89561">MVDLNPLHYINKFNHMFGDSVASGLEFLGISDPAVDPDGIREIAKKWRQLATGLEDASAAADGALADVVWEGKAAKAFHKRSKAAGKSATEMAHSLREGAKALDDFADKAHELLSEIGVILAEIVEFEIAGLALSILTAGASEVASTLLAGERALKVIALIGRIEEEGTALGSVVRGVLEIIRNVERALKALKEIRGVAAVGKMAMDGAKFSAFETLLKDPAAFTDPEKLAGILSEGALVGIGFGVLGKTLGKGLKALKPSELAKLAKALKLGGNDLSRLKLRPGEAEELEAAIQAAEKECKLDPIDVATGDMLLPQTDVELPGVLPLLLRRTHISSYRCGGWFGPSWASTLDQRLQADDDSVTYAAPDGSRLVYPLLASGTDEPVYPKAGPRMPLSWDTEVDGALRLLDPGTGVSYVFHTPGPADDGNAVELPLQFVVDRNGHRITVQYADNGTPVGFTHSGGYRIAIDRHRELPRVAGLRLLDPDGADSHGTTLLTYGYDTDGHLTEITNSSGLPLRFTYDAEERITSWTDRNNTSYTYTYDVRGRVVRAEGSGGYLSGTLAYDDVTRSTTTTDALGNVTQYEHDEALRLGTTTGWRRSRRRRPDPRPRPRPRRRSSTSVSSPSSRTRSALPPNSSTRTATSPGGPDPLCGARRHGIGTPPRTPRCASRASTSTPKPVCTTTTSATTTRKPPATSPWTRSASTRRRTPSPTSTTRTPCAPPGAHALRRGRCHLGRSRPLRRSRTRRPCHRHGRHHRGGHDGREDQPPGQRAGLPEVHEAQQDTPARRPDRRLEQGRGLTLNARGSNGFSFTPYEGGSATNSVTILNVPKY</sequence>
<gene>
    <name evidence="6" type="ORF">QFZ49_007566</name>
</gene>
<dbReference type="InterPro" id="IPR057746">
    <property type="entry name" value="CpnT-like_N"/>
</dbReference>
<feature type="compositionally biased region" description="Low complexity" evidence="2">
    <location>
        <begin position="673"/>
        <end position="703"/>
    </location>
</feature>
<dbReference type="Proteomes" id="UP001223072">
    <property type="component" value="Unassembled WGS sequence"/>
</dbReference>
<keyword evidence="7" id="KW-1185">Reference proteome</keyword>
<dbReference type="InterPro" id="IPR056823">
    <property type="entry name" value="TEN-like_YD-shell"/>
</dbReference>
<evidence type="ECO:0000259" key="4">
    <source>
        <dbReference type="Pfam" id="PF25023"/>
    </source>
</evidence>
<feature type="domain" description="DUF6531" evidence="3">
    <location>
        <begin position="304"/>
        <end position="375"/>
    </location>
</feature>
<evidence type="ECO:0000259" key="5">
    <source>
        <dbReference type="Pfam" id="PF25547"/>
    </source>
</evidence>
<evidence type="ECO:0000256" key="2">
    <source>
        <dbReference type="SAM" id="MobiDB-lite"/>
    </source>
</evidence>
<dbReference type="Pfam" id="PF25547">
    <property type="entry name" value="WXG100_2"/>
    <property type="match status" value="1"/>
</dbReference>
<evidence type="ECO:0000313" key="7">
    <source>
        <dbReference type="Proteomes" id="UP001223072"/>
    </source>
</evidence>
<feature type="compositionally biased region" description="Basic and acidic residues" evidence="2">
    <location>
        <begin position="777"/>
        <end position="796"/>
    </location>
</feature>
<dbReference type="Gene3D" id="2.180.10.10">
    <property type="entry name" value="RHS repeat-associated core"/>
    <property type="match status" value="1"/>
</dbReference>
<reference evidence="6 7" key="1">
    <citation type="submission" date="2023-07" db="EMBL/GenBank/DDBJ databases">
        <title>Comparative genomics of wheat-associated soil bacteria to identify genetic determinants of phenazine resistance.</title>
        <authorList>
            <person name="Mouncey N."/>
        </authorList>
    </citation>
    <scope>NUCLEOTIDE SEQUENCE [LARGE SCALE GENOMIC DNA]</scope>
    <source>
        <strain evidence="6 7">W2I16</strain>
    </source>
</reference>
<evidence type="ECO:0000256" key="1">
    <source>
        <dbReference type="ARBA" id="ARBA00022737"/>
    </source>
</evidence>
<evidence type="ECO:0000259" key="3">
    <source>
        <dbReference type="Pfam" id="PF20148"/>
    </source>
</evidence>
<dbReference type="Pfam" id="PF20148">
    <property type="entry name" value="DUF6531"/>
    <property type="match status" value="1"/>
</dbReference>
<dbReference type="InterPro" id="IPR045351">
    <property type="entry name" value="DUF6531"/>
</dbReference>
<keyword evidence="1" id="KW-0677">Repeat</keyword>
<dbReference type="InterPro" id="IPR036689">
    <property type="entry name" value="ESAT-6-like_sf"/>
</dbReference>
<dbReference type="NCBIfam" id="TIGR01643">
    <property type="entry name" value="YD_repeat_2x"/>
    <property type="match status" value="1"/>
</dbReference>
<dbReference type="InterPro" id="IPR006530">
    <property type="entry name" value="YD"/>
</dbReference>
<dbReference type="Pfam" id="PF25023">
    <property type="entry name" value="TEN_YD-shell"/>
    <property type="match status" value="1"/>
</dbReference>
<feature type="compositionally biased region" description="Low complexity" evidence="2">
    <location>
        <begin position="710"/>
        <end position="719"/>
    </location>
</feature>
<organism evidence="6 7">
    <name type="scientific">Streptomyces turgidiscabies</name>
    <dbReference type="NCBI Taxonomy" id="85558"/>
    <lineage>
        <taxon>Bacteria</taxon>
        <taxon>Bacillati</taxon>
        <taxon>Actinomycetota</taxon>
        <taxon>Actinomycetes</taxon>
        <taxon>Kitasatosporales</taxon>
        <taxon>Streptomycetaceae</taxon>
        <taxon>Streptomyces</taxon>
    </lineage>
</organism>
<evidence type="ECO:0000313" key="6">
    <source>
        <dbReference type="EMBL" id="MDQ0937591.1"/>
    </source>
</evidence>
<feature type="compositionally biased region" description="Low complexity" evidence="2">
    <location>
        <begin position="619"/>
        <end position="631"/>
    </location>
</feature>
<feature type="domain" description="Outer membrane channel protein CpnT-like N-terminal" evidence="5">
    <location>
        <begin position="33"/>
        <end position="138"/>
    </location>
</feature>